<organism evidence="1 2">
    <name type="scientific">Pseudomonas salmasensis</name>
    <dbReference type="NCBI Taxonomy" id="2745514"/>
    <lineage>
        <taxon>Bacteria</taxon>
        <taxon>Pseudomonadati</taxon>
        <taxon>Pseudomonadota</taxon>
        <taxon>Gammaproteobacteria</taxon>
        <taxon>Pseudomonadales</taxon>
        <taxon>Pseudomonadaceae</taxon>
        <taxon>Pseudomonas</taxon>
    </lineage>
</organism>
<gene>
    <name evidence="1" type="ORF">SO486_00745</name>
</gene>
<evidence type="ECO:0000313" key="2">
    <source>
        <dbReference type="Proteomes" id="UP001277967"/>
    </source>
</evidence>
<evidence type="ECO:0000313" key="1">
    <source>
        <dbReference type="EMBL" id="MDY4298523.1"/>
    </source>
</evidence>
<name>A0ABU5F8Q9_9PSED</name>
<evidence type="ECO:0008006" key="3">
    <source>
        <dbReference type="Google" id="ProtNLM"/>
    </source>
</evidence>
<accession>A0ABU5F8Q9</accession>
<protein>
    <recommendedName>
        <fullName evidence="3">Nucleoside 2-deoxyribosyltransferase</fullName>
    </recommendedName>
</protein>
<dbReference type="Proteomes" id="UP001277967">
    <property type="component" value="Unassembled WGS sequence"/>
</dbReference>
<dbReference type="RefSeq" id="WP_305389509.1">
    <property type="nucleotide sequence ID" value="NZ_JAXGGE010000001.1"/>
</dbReference>
<keyword evidence="2" id="KW-1185">Reference proteome</keyword>
<sequence length="242" mass="27017">MANKTCFVIMAIGEQTIDGTVISQSELKNKYDDLIKEALLRARPNLEIVRADDVSLPGTITTDIVTRIMHSDYVVADVTYPNPNVFYELGLRHACKPGTIIIKDSAAPRVPFDIAHLRYVEYENTPTGLKSLSAQLSTLFEHFDRDPGRPDNLLLELAKLTNYEFPDYKKSEELPAEVSAMMGLMQSPDLLKMILQQQNGEEVDQDALMHALFTNPQVVQPFLTAMVKSGDLSFAGNGKKKK</sequence>
<comment type="caution">
    <text evidence="1">The sequence shown here is derived from an EMBL/GenBank/DDBJ whole genome shotgun (WGS) entry which is preliminary data.</text>
</comment>
<proteinExistence type="predicted"/>
<dbReference type="EMBL" id="JAXGGE010000001">
    <property type="protein sequence ID" value="MDY4298523.1"/>
    <property type="molecule type" value="Genomic_DNA"/>
</dbReference>
<reference evidence="1 2" key="1">
    <citation type="submission" date="2023-11" db="EMBL/GenBank/DDBJ databases">
        <title>Genome sequence of Pseudomonas salmasensis Strain SLU99.</title>
        <authorList>
            <person name="Ghadamgahi F."/>
            <person name="Kalyandurg P.B."/>
            <person name="Catara V."/>
            <person name="Vetukuri R."/>
            <person name="Ghosh S."/>
        </authorList>
    </citation>
    <scope>NUCLEOTIDE SEQUENCE [LARGE SCALE GENOMIC DNA]</scope>
    <source>
        <strain evidence="1 2">SLU99</strain>
    </source>
</reference>